<feature type="region of interest" description="Disordered" evidence="2">
    <location>
        <begin position="539"/>
        <end position="558"/>
    </location>
</feature>
<dbReference type="GO" id="GO:0005829">
    <property type="term" value="C:cytosol"/>
    <property type="evidence" value="ECO:0007669"/>
    <property type="project" value="TreeGrafter"/>
</dbReference>
<evidence type="ECO:0000256" key="1">
    <source>
        <dbReference type="ARBA" id="ARBA00005836"/>
    </source>
</evidence>
<dbReference type="EMBL" id="DTHJ01000136">
    <property type="protein sequence ID" value="HHS63294.1"/>
    <property type="molecule type" value="Genomic_DNA"/>
</dbReference>
<dbReference type="PANTHER" id="PTHR30624:SF4">
    <property type="entry name" value="METALLOPROTEASE TLDD"/>
    <property type="match status" value="1"/>
</dbReference>
<evidence type="ECO:0000259" key="3">
    <source>
        <dbReference type="Pfam" id="PF19289"/>
    </source>
</evidence>
<evidence type="ECO:0000256" key="2">
    <source>
        <dbReference type="SAM" id="MobiDB-lite"/>
    </source>
</evidence>
<feature type="domain" description="Metalloprotease TldD/E C-terminal" evidence="3">
    <location>
        <begin position="292"/>
        <end position="538"/>
    </location>
</feature>
<dbReference type="GO" id="GO:0008237">
    <property type="term" value="F:metallopeptidase activity"/>
    <property type="evidence" value="ECO:0007669"/>
    <property type="project" value="InterPro"/>
</dbReference>
<dbReference type="Pfam" id="PF19289">
    <property type="entry name" value="PmbA_TldD_3rd"/>
    <property type="match status" value="1"/>
</dbReference>
<dbReference type="InterPro" id="IPR051463">
    <property type="entry name" value="Peptidase_U62_metallo"/>
</dbReference>
<sequence>MKKALVHFIFIVSIFGTGFADNVLLNTMGDELNRSYRVLSKQKPYPLYFLQYEINDENQIIISATLGSITNDSESRHRYLDVDVRIDSYKLDNTHEIRGAEDFDWWSSPIEVPIDNNPEALRLILWSETDKNFKSAQERYIKILNERQVKVLESDTSPDFSTAPKIIYTGSIDTISFDREQWKSRLRRLSNVFKDYPWIYNSRITLRANSLTKYLVNTDGTKILQNKISYSINIYAETMADDGMELYLSYPVFVKDAKALPDEEILKSYTDSLIQNLYALRNAPMVEPYSGPAILVNRACGVFFHEIFGHRIEGHRQKSEFEGQTFTKKLNERIMPDFISVYDDPTMERFGNRDLNGHYLFDDEGVRAQKTTIVENGILKGFLMSRSPIAHFPFSNGHGRRQYGRKVVARQGILYIKSNNEVPYDELRNALIIECKRQNKPYGLVFYDISGGFTTTGREGPQTFKVIPLLVKRVYVDGRPDEVVRGVDIVGTPLLSLSKIILTGNDYDIFNGTCGAESGWVPVSAIAPSILVSEIEVEKKAKGQDRPPILPAPAEPSR</sequence>
<dbReference type="AlphaFoldDB" id="A0A7C6AGB2"/>
<dbReference type="InterPro" id="IPR045569">
    <property type="entry name" value="Metalloprtase-TldD/E_C"/>
</dbReference>
<accession>A0A7C6AGB2</accession>
<comment type="caution">
    <text evidence="4">The sequence shown here is derived from an EMBL/GenBank/DDBJ whole genome shotgun (WGS) entry which is preliminary data.</text>
</comment>
<dbReference type="GO" id="GO:0006508">
    <property type="term" value="P:proteolysis"/>
    <property type="evidence" value="ECO:0007669"/>
    <property type="project" value="InterPro"/>
</dbReference>
<gene>
    <name evidence="4" type="ORF">ENV70_06765</name>
</gene>
<feature type="compositionally biased region" description="Pro residues" evidence="2">
    <location>
        <begin position="548"/>
        <end position="558"/>
    </location>
</feature>
<organism evidence="4">
    <name type="scientific">candidate division WOR-3 bacterium</name>
    <dbReference type="NCBI Taxonomy" id="2052148"/>
    <lineage>
        <taxon>Bacteria</taxon>
        <taxon>Bacteria division WOR-3</taxon>
    </lineage>
</organism>
<proteinExistence type="inferred from homology"/>
<reference evidence="4" key="1">
    <citation type="journal article" date="2020" name="mSystems">
        <title>Genome- and Community-Level Interaction Insights into Carbon Utilization and Element Cycling Functions of Hydrothermarchaeota in Hydrothermal Sediment.</title>
        <authorList>
            <person name="Zhou Z."/>
            <person name="Liu Y."/>
            <person name="Xu W."/>
            <person name="Pan J."/>
            <person name="Luo Z.H."/>
            <person name="Li M."/>
        </authorList>
    </citation>
    <scope>NUCLEOTIDE SEQUENCE [LARGE SCALE GENOMIC DNA]</scope>
    <source>
        <strain evidence="4">SpSt-783</strain>
    </source>
</reference>
<dbReference type="InterPro" id="IPR036059">
    <property type="entry name" value="TldD/PmbA_sf"/>
</dbReference>
<comment type="similarity">
    <text evidence="1">Belongs to the peptidase U62 family.</text>
</comment>
<name>A0A7C6AGB2_UNCW3</name>
<protein>
    <submittedName>
        <fullName evidence="4">Peptidase U62</fullName>
    </submittedName>
</protein>
<dbReference type="SUPFAM" id="SSF111283">
    <property type="entry name" value="Putative modulator of DNA gyrase, PmbA/TldD"/>
    <property type="match status" value="1"/>
</dbReference>
<dbReference type="PANTHER" id="PTHR30624">
    <property type="entry name" value="UNCHARACTERIZED PROTEIN TLDD AND PMBA"/>
    <property type="match status" value="1"/>
</dbReference>
<evidence type="ECO:0000313" key="4">
    <source>
        <dbReference type="EMBL" id="HHS63294.1"/>
    </source>
</evidence>